<comment type="caution">
    <text evidence="2">The sequence shown here is derived from an EMBL/GenBank/DDBJ whole genome shotgun (WGS) entry which is preliminary data.</text>
</comment>
<organism evidence="2 3">
    <name type="scientific">Fictibacillus iocasae</name>
    <dbReference type="NCBI Taxonomy" id="2715437"/>
    <lineage>
        <taxon>Bacteria</taxon>
        <taxon>Bacillati</taxon>
        <taxon>Bacillota</taxon>
        <taxon>Bacilli</taxon>
        <taxon>Bacillales</taxon>
        <taxon>Fictibacillaceae</taxon>
        <taxon>Fictibacillus</taxon>
    </lineage>
</organism>
<feature type="transmembrane region" description="Helical" evidence="1">
    <location>
        <begin position="127"/>
        <end position="150"/>
    </location>
</feature>
<evidence type="ECO:0000313" key="2">
    <source>
        <dbReference type="EMBL" id="MFC7370434.1"/>
    </source>
</evidence>
<feature type="transmembrane region" description="Helical" evidence="1">
    <location>
        <begin position="97"/>
        <end position="115"/>
    </location>
</feature>
<dbReference type="Pfam" id="PF11085">
    <property type="entry name" value="YqhR"/>
    <property type="match status" value="1"/>
</dbReference>
<accession>A0ABW2NQU3</accession>
<keyword evidence="3" id="KW-1185">Reference proteome</keyword>
<keyword evidence="1" id="KW-1133">Transmembrane helix</keyword>
<reference evidence="3" key="1">
    <citation type="journal article" date="2019" name="Int. J. Syst. Evol. Microbiol.">
        <title>The Global Catalogue of Microorganisms (GCM) 10K type strain sequencing project: providing services to taxonomists for standard genome sequencing and annotation.</title>
        <authorList>
            <consortium name="The Broad Institute Genomics Platform"/>
            <consortium name="The Broad Institute Genome Sequencing Center for Infectious Disease"/>
            <person name="Wu L."/>
            <person name="Ma J."/>
        </authorList>
    </citation>
    <scope>NUCLEOTIDE SEQUENCE [LARGE SCALE GENOMIC DNA]</scope>
    <source>
        <strain evidence="3">NBRC 106396</strain>
    </source>
</reference>
<proteinExistence type="predicted"/>
<dbReference type="RefSeq" id="WP_379745714.1">
    <property type="nucleotide sequence ID" value="NZ_JBHTCP010000003.1"/>
</dbReference>
<evidence type="ECO:0000256" key="1">
    <source>
        <dbReference type="SAM" id="Phobius"/>
    </source>
</evidence>
<feature type="transmembrane region" description="Helical" evidence="1">
    <location>
        <begin position="21"/>
        <end position="42"/>
    </location>
</feature>
<evidence type="ECO:0000313" key="3">
    <source>
        <dbReference type="Proteomes" id="UP001596549"/>
    </source>
</evidence>
<name>A0ABW2NQU3_9BACL</name>
<keyword evidence="1" id="KW-0812">Transmembrane</keyword>
<gene>
    <name evidence="2" type="ORF">ACFQPF_01960</name>
</gene>
<dbReference type="InterPro" id="IPR024563">
    <property type="entry name" value="YqhR"/>
</dbReference>
<sequence length="173" mass="19264">MEKEKLEQNKREEPVSFAGRVAGVGFFGGLFWPLLGYMAYYLNFTKVGPALILAPWAFGEWKNGWLGQVIGILAISIVSIGVAFAYRFTLARLKGMVPAILFGAALWALVFYLLRPMFPDLEPVSQLGINTISTTLCLYILYGLFIGYSISFEYEERHSQQKGNMAGENGKST</sequence>
<protein>
    <submittedName>
        <fullName evidence="2">YqhR family membrane protein</fullName>
    </submittedName>
</protein>
<dbReference type="EMBL" id="JBHTCP010000003">
    <property type="protein sequence ID" value="MFC7370434.1"/>
    <property type="molecule type" value="Genomic_DNA"/>
</dbReference>
<keyword evidence="1" id="KW-0472">Membrane</keyword>
<feature type="transmembrane region" description="Helical" evidence="1">
    <location>
        <begin position="65"/>
        <end position="85"/>
    </location>
</feature>
<dbReference type="Proteomes" id="UP001596549">
    <property type="component" value="Unassembled WGS sequence"/>
</dbReference>